<protein>
    <submittedName>
        <fullName evidence="1">Uncharacterized protein</fullName>
    </submittedName>
</protein>
<comment type="caution">
    <text evidence="1">The sequence shown here is derived from an EMBL/GenBank/DDBJ whole genome shotgun (WGS) entry which is preliminary data.</text>
</comment>
<dbReference type="AlphaFoldDB" id="W6V1N0"/>
<evidence type="ECO:0000313" key="2">
    <source>
        <dbReference type="Proteomes" id="UP000019149"/>
    </source>
</evidence>
<sequence>MKCLSVGSCGQDFALLILLDEGLFLLLFHIDEVVSCQITHPLNAQQRLYVANLFLPFMNILMKKMKSHSRLLLKSYGTYMEGRFMESNCVFQHWVFSSPIFKFTYIRKEVDHHANKFKYRSFFLPLFVNQIVYVTIHTKELLRQLELKIYKSKGIKILCKVSILSEIRNHLTGHWTGSFGFCFLTDRSPKLFPSHYKLLLRVYQLLKKTIQSGCPKLSPSAYQK</sequence>
<dbReference type="EMBL" id="APAU02000039">
    <property type="protein sequence ID" value="EUB59784.1"/>
    <property type="molecule type" value="Genomic_DNA"/>
</dbReference>
<accession>W6V1N0</accession>
<keyword evidence="2" id="KW-1185">Reference proteome</keyword>
<dbReference type="RefSeq" id="XP_024350980.1">
    <property type="nucleotide sequence ID" value="XM_024494653.1"/>
</dbReference>
<proteinExistence type="predicted"/>
<name>W6V1N0_ECHGR</name>
<dbReference type="Proteomes" id="UP000019149">
    <property type="component" value="Unassembled WGS sequence"/>
</dbReference>
<dbReference type="CTD" id="36341119"/>
<dbReference type="KEGG" id="egl:EGR_05404"/>
<evidence type="ECO:0000313" key="1">
    <source>
        <dbReference type="EMBL" id="EUB59784.1"/>
    </source>
</evidence>
<dbReference type="GeneID" id="36341119"/>
<reference evidence="1 2" key="1">
    <citation type="journal article" date="2013" name="Nat. Genet.">
        <title>The genome of the hydatid tapeworm Echinococcus granulosus.</title>
        <authorList>
            <person name="Zheng H."/>
            <person name="Zhang W."/>
            <person name="Zhang L."/>
            <person name="Zhang Z."/>
            <person name="Li J."/>
            <person name="Lu G."/>
            <person name="Zhu Y."/>
            <person name="Wang Y."/>
            <person name="Huang Y."/>
            <person name="Liu J."/>
            <person name="Kang H."/>
            <person name="Chen J."/>
            <person name="Wang L."/>
            <person name="Chen A."/>
            <person name="Yu S."/>
            <person name="Gao Z."/>
            <person name="Jin L."/>
            <person name="Gu W."/>
            <person name="Wang Z."/>
            <person name="Zhao L."/>
            <person name="Shi B."/>
            <person name="Wen H."/>
            <person name="Lin R."/>
            <person name="Jones M.K."/>
            <person name="Brejova B."/>
            <person name="Vinar T."/>
            <person name="Zhao G."/>
            <person name="McManus D.P."/>
            <person name="Chen Z."/>
            <person name="Zhou Y."/>
            <person name="Wang S."/>
        </authorList>
    </citation>
    <scope>NUCLEOTIDE SEQUENCE [LARGE SCALE GENOMIC DNA]</scope>
</reference>
<organism evidence="1 2">
    <name type="scientific">Echinococcus granulosus</name>
    <name type="common">Hydatid tapeworm</name>
    <dbReference type="NCBI Taxonomy" id="6210"/>
    <lineage>
        <taxon>Eukaryota</taxon>
        <taxon>Metazoa</taxon>
        <taxon>Spiralia</taxon>
        <taxon>Lophotrochozoa</taxon>
        <taxon>Platyhelminthes</taxon>
        <taxon>Cestoda</taxon>
        <taxon>Eucestoda</taxon>
        <taxon>Cyclophyllidea</taxon>
        <taxon>Taeniidae</taxon>
        <taxon>Echinococcus</taxon>
        <taxon>Echinococcus granulosus group</taxon>
    </lineage>
</organism>
<gene>
    <name evidence="1" type="ORF">EGR_05404</name>
</gene>